<dbReference type="AlphaFoldDB" id="A0A423H9E1"/>
<accession>A0A423H9E1</accession>
<sequence>MMLLLLSSHTYLELCLQRDVQHFLTKGFGLGKSPLEIRTAHVRNLQLGHCSTRLYISTGAKAMEDKNPVYFALII</sequence>
<comment type="caution">
    <text evidence="1">The sequence shown here is derived from an EMBL/GenBank/DDBJ whole genome shotgun (WGS) entry which is preliminary data.</text>
</comment>
<organism evidence="1 2">
    <name type="scientific">Pseudomonas brassicacearum</name>
    <dbReference type="NCBI Taxonomy" id="930166"/>
    <lineage>
        <taxon>Bacteria</taxon>
        <taxon>Pseudomonadati</taxon>
        <taxon>Pseudomonadota</taxon>
        <taxon>Gammaproteobacteria</taxon>
        <taxon>Pseudomonadales</taxon>
        <taxon>Pseudomonadaceae</taxon>
        <taxon>Pseudomonas</taxon>
    </lineage>
</organism>
<protein>
    <submittedName>
        <fullName evidence="1">Uncharacterized protein</fullName>
    </submittedName>
</protein>
<evidence type="ECO:0000313" key="2">
    <source>
        <dbReference type="Proteomes" id="UP000286071"/>
    </source>
</evidence>
<dbReference type="EMBL" id="MOBJ01000006">
    <property type="protein sequence ID" value="RON09739.1"/>
    <property type="molecule type" value="Genomic_DNA"/>
</dbReference>
<dbReference type="Proteomes" id="UP000286071">
    <property type="component" value="Unassembled WGS sequence"/>
</dbReference>
<evidence type="ECO:0000313" key="1">
    <source>
        <dbReference type="EMBL" id="RON09739.1"/>
    </source>
</evidence>
<gene>
    <name evidence="1" type="ORF">BK659_07375</name>
</gene>
<reference evidence="1 2" key="1">
    <citation type="submission" date="2016-10" db="EMBL/GenBank/DDBJ databases">
        <title>Comparative genome analysis of multiple Pseudomonas spp. focuses on biocontrol and plant growth promoting traits.</title>
        <authorList>
            <person name="Tao X.-Y."/>
            <person name="Taylor C.G."/>
        </authorList>
    </citation>
    <scope>NUCLEOTIDE SEQUENCE [LARGE SCALE GENOMIC DNA]</scope>
    <source>
        <strain evidence="1 2">48H11</strain>
    </source>
</reference>
<name>A0A423H9E1_9PSED</name>
<proteinExistence type="predicted"/>